<keyword evidence="2 10" id="KW-0813">Transport</keyword>
<dbReference type="Pfam" id="PF00593">
    <property type="entry name" value="TonB_dep_Rec_b-barrel"/>
    <property type="match status" value="1"/>
</dbReference>
<dbReference type="Proteomes" id="UP001500968">
    <property type="component" value="Unassembled WGS sequence"/>
</dbReference>
<organism evidence="15 16">
    <name type="scientific">Flavobacterium cheonhonense</name>
    <dbReference type="NCBI Taxonomy" id="706185"/>
    <lineage>
        <taxon>Bacteria</taxon>
        <taxon>Pseudomonadati</taxon>
        <taxon>Bacteroidota</taxon>
        <taxon>Flavobacteriia</taxon>
        <taxon>Flavobacteriales</taxon>
        <taxon>Flavobacteriaceae</taxon>
        <taxon>Flavobacterium</taxon>
    </lineage>
</organism>
<dbReference type="PANTHER" id="PTHR30069:SF29">
    <property type="entry name" value="HEMOGLOBIN AND HEMOGLOBIN-HAPTOGLOBIN-BINDING PROTEIN 1-RELATED"/>
    <property type="match status" value="1"/>
</dbReference>
<keyword evidence="9 10" id="KW-0998">Cell outer membrane</keyword>
<dbReference type="EMBL" id="BAABCR010000008">
    <property type="protein sequence ID" value="GAA4025725.1"/>
    <property type="molecule type" value="Genomic_DNA"/>
</dbReference>
<keyword evidence="16" id="KW-1185">Reference proteome</keyword>
<dbReference type="InterPro" id="IPR036942">
    <property type="entry name" value="Beta-barrel_TonB_sf"/>
</dbReference>
<feature type="domain" description="TonB-dependent receptor-like beta-barrel" evidence="13">
    <location>
        <begin position="175"/>
        <end position="624"/>
    </location>
</feature>
<evidence type="ECO:0000259" key="13">
    <source>
        <dbReference type="Pfam" id="PF00593"/>
    </source>
</evidence>
<proteinExistence type="inferred from homology"/>
<dbReference type="SUPFAM" id="SSF56935">
    <property type="entry name" value="Porins"/>
    <property type="match status" value="1"/>
</dbReference>
<dbReference type="Gene3D" id="2.40.170.20">
    <property type="entry name" value="TonB-dependent receptor, beta-barrel domain"/>
    <property type="match status" value="1"/>
</dbReference>
<evidence type="ECO:0000256" key="4">
    <source>
        <dbReference type="ARBA" id="ARBA00022692"/>
    </source>
</evidence>
<keyword evidence="8 15" id="KW-0675">Receptor</keyword>
<feature type="chain" id="PRO_5045630081" evidence="12">
    <location>
        <begin position="21"/>
        <end position="650"/>
    </location>
</feature>
<evidence type="ECO:0000313" key="16">
    <source>
        <dbReference type="Proteomes" id="UP001500968"/>
    </source>
</evidence>
<keyword evidence="3 10" id="KW-1134">Transmembrane beta strand</keyword>
<evidence type="ECO:0000256" key="12">
    <source>
        <dbReference type="SAM" id="SignalP"/>
    </source>
</evidence>
<evidence type="ECO:0000256" key="8">
    <source>
        <dbReference type="ARBA" id="ARBA00023170"/>
    </source>
</evidence>
<dbReference type="InterPro" id="IPR012910">
    <property type="entry name" value="Plug_dom"/>
</dbReference>
<keyword evidence="7 10" id="KW-0472">Membrane</keyword>
<evidence type="ECO:0000256" key="10">
    <source>
        <dbReference type="PROSITE-ProRule" id="PRU01360"/>
    </source>
</evidence>
<evidence type="ECO:0000256" key="2">
    <source>
        <dbReference type="ARBA" id="ARBA00022448"/>
    </source>
</evidence>
<keyword evidence="4 10" id="KW-0812">Transmembrane</keyword>
<comment type="subcellular location">
    <subcellularLocation>
        <location evidence="1 10">Cell outer membrane</location>
        <topology evidence="1 10">Multi-pass membrane protein</topology>
    </subcellularLocation>
</comment>
<evidence type="ECO:0000256" key="7">
    <source>
        <dbReference type="ARBA" id="ARBA00023136"/>
    </source>
</evidence>
<dbReference type="PROSITE" id="PS52016">
    <property type="entry name" value="TONB_DEPENDENT_REC_3"/>
    <property type="match status" value="1"/>
</dbReference>
<keyword evidence="5 12" id="KW-0732">Signal</keyword>
<gene>
    <name evidence="15" type="primary">btuB</name>
    <name evidence="15" type="ORF">GCM10022386_06180</name>
</gene>
<name>A0ABP7TFV0_9FLAO</name>
<evidence type="ECO:0000256" key="9">
    <source>
        <dbReference type="ARBA" id="ARBA00023237"/>
    </source>
</evidence>
<evidence type="ECO:0000256" key="11">
    <source>
        <dbReference type="RuleBase" id="RU003357"/>
    </source>
</evidence>
<dbReference type="CDD" id="cd01347">
    <property type="entry name" value="ligand_gated_channel"/>
    <property type="match status" value="1"/>
</dbReference>
<evidence type="ECO:0000256" key="5">
    <source>
        <dbReference type="ARBA" id="ARBA00022729"/>
    </source>
</evidence>
<evidence type="ECO:0000313" key="15">
    <source>
        <dbReference type="EMBL" id="GAA4025725.1"/>
    </source>
</evidence>
<dbReference type="InterPro" id="IPR000531">
    <property type="entry name" value="Beta-barrel_TonB"/>
</dbReference>
<sequence>MKKNSTTSAFFALVATCAWAQEQDSVKVNPLKEVVISDTKFAQRKEKSGKIIEVISAKDLAQKTGQSLATVLSQVTGVEINGNQSANGKNLGYYIRGGKNRQVLILIDGIPVTDASGISLEYDLRLLPVEQVESIEVMKGAASTLYGTGAATGVINITLKKGSKKEIEGNAYLNIGSNNTSNNKKYNGQDFNQGISVNGNYKKVNYFAGINSTETANMSQIASPNEAFTYEDDRFSRQNAIAKFGFKATEKLSLNFFGNYDRLKNGYDLTFDNTGFNDTAINTTTSEQVRFGFSPKYQYRKGEFILNSGFNKIVRDYTEFNSFSGTTDYSVYESRNVVLDGVNKYNINKEFAVILGVNYQFNDMLSETPFGNIENQSTKFNIIDGYSTLVYHFDFGLNLNAGGRLNNHSAYGNNFVYNFNPSYNFKTAFPLKLVASYSTAYITPSLYQLYSEYGNANVTPEKNATAEVGFETQLLSGKLKWDAVAFYRDQTNSIDFFYNPTTFESYYVNINGTNKAKGVETEMTYELTAKISLNANYTFTQVDKALDRLIPKHKANASLNYQPNSRTLFNVNYQYFDARKDVFFDGNTFGVTGVVLDSYQLVNCLAKYELVKGRLSIFATATNIFNETFVENIGYATRGRNFKVGLNFVL</sequence>
<evidence type="ECO:0000256" key="1">
    <source>
        <dbReference type="ARBA" id="ARBA00004571"/>
    </source>
</evidence>
<reference evidence="16" key="1">
    <citation type="journal article" date="2019" name="Int. J. Syst. Evol. Microbiol.">
        <title>The Global Catalogue of Microorganisms (GCM) 10K type strain sequencing project: providing services to taxonomists for standard genome sequencing and annotation.</title>
        <authorList>
            <consortium name="The Broad Institute Genomics Platform"/>
            <consortium name="The Broad Institute Genome Sequencing Center for Infectious Disease"/>
            <person name="Wu L."/>
            <person name="Ma J."/>
        </authorList>
    </citation>
    <scope>NUCLEOTIDE SEQUENCE [LARGE SCALE GENOMIC DNA]</scope>
    <source>
        <strain evidence="16">JCM 17064</strain>
    </source>
</reference>
<feature type="domain" description="TonB-dependent receptor plug" evidence="14">
    <location>
        <begin position="45"/>
        <end position="154"/>
    </location>
</feature>
<dbReference type="InterPro" id="IPR039426">
    <property type="entry name" value="TonB-dep_rcpt-like"/>
</dbReference>
<keyword evidence="6 11" id="KW-0798">TonB box</keyword>
<evidence type="ECO:0000256" key="6">
    <source>
        <dbReference type="ARBA" id="ARBA00023077"/>
    </source>
</evidence>
<comment type="caution">
    <text evidence="15">The sequence shown here is derived from an EMBL/GenBank/DDBJ whole genome shotgun (WGS) entry which is preliminary data.</text>
</comment>
<dbReference type="RefSeq" id="WP_324691675.1">
    <property type="nucleotide sequence ID" value="NZ_BAABCR010000008.1"/>
</dbReference>
<dbReference type="InterPro" id="IPR037066">
    <property type="entry name" value="Plug_dom_sf"/>
</dbReference>
<dbReference type="Pfam" id="PF07715">
    <property type="entry name" value="Plug"/>
    <property type="match status" value="1"/>
</dbReference>
<accession>A0ABP7TFV0</accession>
<evidence type="ECO:0000259" key="14">
    <source>
        <dbReference type="Pfam" id="PF07715"/>
    </source>
</evidence>
<dbReference type="PANTHER" id="PTHR30069">
    <property type="entry name" value="TONB-DEPENDENT OUTER MEMBRANE RECEPTOR"/>
    <property type="match status" value="1"/>
</dbReference>
<protein>
    <submittedName>
        <fullName evidence="15">TonB-dependent vitamin B12 receptor</fullName>
    </submittedName>
</protein>
<dbReference type="Gene3D" id="2.170.130.10">
    <property type="entry name" value="TonB-dependent receptor, plug domain"/>
    <property type="match status" value="1"/>
</dbReference>
<comment type="similarity">
    <text evidence="10 11">Belongs to the TonB-dependent receptor family.</text>
</comment>
<evidence type="ECO:0000256" key="3">
    <source>
        <dbReference type="ARBA" id="ARBA00022452"/>
    </source>
</evidence>
<feature type="signal peptide" evidence="12">
    <location>
        <begin position="1"/>
        <end position="20"/>
    </location>
</feature>